<sequence>MSYILDALNRSEQERSGHAPTLEPRAPVPTGPPVSSRPVALKLLLAVAVLLLIVGLFITYQQLSKETTEQVVVAEQVVVVAPVTTERMPPAETIKVEQVDQVATTNVAPEASSQHLVVEPENTPLLAPQPAVAAISEGVSSPEPTPVVSAVEALYQDGRASSEAAPLEAEVSALYRQHEEALAQPVQSDQAAEPESALSAEQIDRLLREAQPKAKVDLRKLPPTIEQLSLRQQEAIPAIEYSAHIYSSRADKGFVILNGQKRYRGDSISAGFKLLEIFPNSILLDYQGTEFRLPAMQSWQG</sequence>
<evidence type="ECO:0000313" key="4">
    <source>
        <dbReference type="EMBL" id="ROS05765.1"/>
    </source>
</evidence>
<organism evidence="4 5">
    <name type="scientific">Sinobacterium caligoides</name>
    <dbReference type="NCBI Taxonomy" id="933926"/>
    <lineage>
        <taxon>Bacteria</taxon>
        <taxon>Pseudomonadati</taxon>
        <taxon>Pseudomonadota</taxon>
        <taxon>Gammaproteobacteria</taxon>
        <taxon>Cellvibrionales</taxon>
        <taxon>Spongiibacteraceae</taxon>
        <taxon>Sinobacterium</taxon>
    </lineage>
</organism>
<dbReference type="Proteomes" id="UP000275394">
    <property type="component" value="Unassembled WGS sequence"/>
</dbReference>
<reference evidence="4 5" key="1">
    <citation type="submission" date="2018-11" db="EMBL/GenBank/DDBJ databases">
        <title>Genomic Encyclopedia of Type Strains, Phase IV (KMG-IV): sequencing the most valuable type-strain genomes for metagenomic binning, comparative biology and taxonomic classification.</title>
        <authorList>
            <person name="Goeker M."/>
        </authorList>
    </citation>
    <scope>NUCLEOTIDE SEQUENCE [LARGE SCALE GENOMIC DNA]</scope>
    <source>
        <strain evidence="4 5">DSM 100316</strain>
    </source>
</reference>
<comment type="caution">
    <text evidence="4">The sequence shown here is derived from an EMBL/GenBank/DDBJ whole genome shotgun (WGS) entry which is preliminary data.</text>
</comment>
<dbReference type="AlphaFoldDB" id="A0A3N2E2G2"/>
<feature type="region of interest" description="Disordered" evidence="1">
    <location>
        <begin position="10"/>
        <end position="33"/>
    </location>
</feature>
<keyword evidence="2" id="KW-1133">Transmembrane helix</keyword>
<dbReference type="GO" id="GO:0015627">
    <property type="term" value="C:type II protein secretion system complex"/>
    <property type="evidence" value="ECO:0007669"/>
    <property type="project" value="InterPro"/>
</dbReference>
<keyword evidence="5" id="KW-1185">Reference proteome</keyword>
<dbReference type="EMBL" id="RKHR01000003">
    <property type="protein sequence ID" value="ROS05765.1"/>
    <property type="molecule type" value="Genomic_DNA"/>
</dbReference>
<feature type="transmembrane region" description="Helical" evidence="2">
    <location>
        <begin position="39"/>
        <end position="60"/>
    </location>
</feature>
<feature type="domain" description="Type II secretion system protein GspB C-terminal" evidence="3">
    <location>
        <begin position="236"/>
        <end position="295"/>
    </location>
</feature>
<evidence type="ECO:0000259" key="3">
    <source>
        <dbReference type="Pfam" id="PF16537"/>
    </source>
</evidence>
<name>A0A3N2E2G2_9GAMM</name>
<evidence type="ECO:0000313" key="5">
    <source>
        <dbReference type="Proteomes" id="UP000275394"/>
    </source>
</evidence>
<keyword evidence="2" id="KW-0812">Transmembrane</keyword>
<evidence type="ECO:0000256" key="2">
    <source>
        <dbReference type="SAM" id="Phobius"/>
    </source>
</evidence>
<protein>
    <submittedName>
        <fullName evidence="4">Type II secretion system (T2SS) protein B</fullName>
    </submittedName>
</protein>
<evidence type="ECO:0000256" key="1">
    <source>
        <dbReference type="SAM" id="MobiDB-lite"/>
    </source>
</evidence>
<proteinExistence type="predicted"/>
<dbReference type="OrthoDB" id="5432325at2"/>
<dbReference type="RefSeq" id="WP_123711661.1">
    <property type="nucleotide sequence ID" value="NZ_RKHR01000003.1"/>
</dbReference>
<gene>
    <name evidence="4" type="ORF">EDC56_1317</name>
</gene>
<keyword evidence="2" id="KW-0472">Membrane</keyword>
<dbReference type="Pfam" id="PF16537">
    <property type="entry name" value="T2SSB"/>
    <property type="match status" value="1"/>
</dbReference>
<dbReference type="InterPro" id="IPR032389">
    <property type="entry name" value="GspB_C"/>
</dbReference>
<accession>A0A3N2E2G2</accession>